<dbReference type="AlphaFoldDB" id="A0A1I5Z223"/>
<reference evidence="1 2" key="1">
    <citation type="submission" date="2016-10" db="EMBL/GenBank/DDBJ databases">
        <authorList>
            <person name="de Groot N.N."/>
        </authorList>
    </citation>
    <scope>NUCLEOTIDE SEQUENCE [LARGE SCALE GENOMIC DNA]</scope>
    <source>
        <strain evidence="2">E92,LMG 26720,CCM 7988</strain>
    </source>
</reference>
<organism evidence="1 2">
    <name type="scientific">Pseudarcicella hirudinis</name>
    <dbReference type="NCBI Taxonomy" id="1079859"/>
    <lineage>
        <taxon>Bacteria</taxon>
        <taxon>Pseudomonadati</taxon>
        <taxon>Bacteroidota</taxon>
        <taxon>Cytophagia</taxon>
        <taxon>Cytophagales</taxon>
        <taxon>Flectobacillaceae</taxon>
        <taxon>Pseudarcicella</taxon>
    </lineage>
</organism>
<dbReference type="STRING" id="1079859.SAMN04515674_12371"/>
<evidence type="ECO:0000313" key="1">
    <source>
        <dbReference type="EMBL" id="SFQ50543.1"/>
    </source>
</evidence>
<evidence type="ECO:0000313" key="2">
    <source>
        <dbReference type="Proteomes" id="UP000199306"/>
    </source>
</evidence>
<dbReference type="SUPFAM" id="SSF53955">
    <property type="entry name" value="Lysozyme-like"/>
    <property type="match status" value="1"/>
</dbReference>
<evidence type="ECO:0008006" key="3">
    <source>
        <dbReference type="Google" id="ProtNLM"/>
    </source>
</evidence>
<name>A0A1I5Z223_9BACT</name>
<sequence length="221" mass="24661">MAHFLGQIGVETGGLKHTKEIPCYKEKAIRGNFGKNYYCDLFVGFDCVNLDDCATTTQRVKCIQGVPTTTEEIKEKYLCSSALFDYVYSCSARLKGGLYDLGNGSPNSKDGSTFLGRGFIQLTGKANYEDISTLWNKDPENANNKKYFHKQASDGGHIDELETDLDVAMKASMYYWKWKDCNSKADNDDTAGVTYNIKGSDDDKEVENRGTIKNKAIDVLK</sequence>
<protein>
    <recommendedName>
        <fullName evidence="3">Chitinase</fullName>
    </recommendedName>
</protein>
<dbReference type="EMBL" id="FOXH01000023">
    <property type="protein sequence ID" value="SFQ50543.1"/>
    <property type="molecule type" value="Genomic_DNA"/>
</dbReference>
<accession>A0A1I5Z223</accession>
<dbReference type="InterPro" id="IPR023346">
    <property type="entry name" value="Lysozyme-like_dom_sf"/>
</dbReference>
<dbReference type="Gene3D" id="1.10.530.10">
    <property type="match status" value="1"/>
</dbReference>
<proteinExistence type="predicted"/>
<dbReference type="RefSeq" id="WP_092019835.1">
    <property type="nucleotide sequence ID" value="NZ_FOXH01000023.1"/>
</dbReference>
<gene>
    <name evidence="1" type="ORF">SAMN04515674_12371</name>
</gene>
<dbReference type="Proteomes" id="UP000199306">
    <property type="component" value="Unassembled WGS sequence"/>
</dbReference>
<keyword evidence="2" id="KW-1185">Reference proteome</keyword>
<dbReference type="OrthoDB" id="882303at2"/>